<dbReference type="GO" id="GO:0005737">
    <property type="term" value="C:cytoplasm"/>
    <property type="evidence" value="ECO:0007669"/>
    <property type="project" value="UniProtKB-SubCell"/>
</dbReference>
<protein>
    <recommendedName>
        <fullName evidence="4">Protein-L-isoaspartate O-methyltransferase</fullName>
        <ecNumber evidence="3">2.1.1.77</ecNumber>
    </recommendedName>
    <alternativeName>
        <fullName evidence="11">L-isoaspartyl protein carboxyl methyltransferase</fullName>
    </alternativeName>
    <alternativeName>
        <fullName evidence="9">Protein L-isoaspartyl methyltransferase</fullName>
    </alternativeName>
    <alternativeName>
        <fullName evidence="10">Protein-beta-aspartate methyltransferase</fullName>
    </alternativeName>
</protein>
<dbReference type="RefSeq" id="WP_119902941.1">
    <property type="nucleotide sequence ID" value="NZ_QYZP01000002.1"/>
</dbReference>
<comment type="caution">
    <text evidence="12">The sequence shown here is derived from an EMBL/GenBank/DDBJ whole genome shotgun (WGS) entry which is preliminary data.</text>
</comment>
<evidence type="ECO:0000256" key="1">
    <source>
        <dbReference type="ARBA" id="ARBA00004496"/>
    </source>
</evidence>
<keyword evidence="6 12" id="KW-0489">Methyltransferase</keyword>
<keyword evidence="13" id="KW-1185">Reference proteome</keyword>
<keyword evidence="5" id="KW-0963">Cytoplasm</keyword>
<dbReference type="EC" id="2.1.1.77" evidence="3"/>
<dbReference type="AlphaFoldDB" id="A0A3A4F1M0"/>
<evidence type="ECO:0000256" key="6">
    <source>
        <dbReference type="ARBA" id="ARBA00022603"/>
    </source>
</evidence>
<dbReference type="CDD" id="cd02440">
    <property type="entry name" value="AdoMet_MTases"/>
    <property type="match status" value="1"/>
</dbReference>
<keyword evidence="7 12" id="KW-0808">Transferase</keyword>
<evidence type="ECO:0000313" key="13">
    <source>
        <dbReference type="Proteomes" id="UP000266615"/>
    </source>
</evidence>
<evidence type="ECO:0000256" key="4">
    <source>
        <dbReference type="ARBA" id="ARBA00013346"/>
    </source>
</evidence>
<dbReference type="SUPFAM" id="SSF53335">
    <property type="entry name" value="S-adenosyl-L-methionine-dependent methyltransferases"/>
    <property type="match status" value="1"/>
</dbReference>
<accession>A0A3A4F1M0</accession>
<dbReference type="Pfam" id="PF01135">
    <property type="entry name" value="PCMT"/>
    <property type="match status" value="1"/>
</dbReference>
<dbReference type="Gene3D" id="3.40.50.150">
    <property type="entry name" value="Vaccinia Virus protein VP39"/>
    <property type="match status" value="1"/>
</dbReference>
<evidence type="ECO:0000256" key="2">
    <source>
        <dbReference type="ARBA" id="ARBA00005369"/>
    </source>
</evidence>
<evidence type="ECO:0000256" key="9">
    <source>
        <dbReference type="ARBA" id="ARBA00030757"/>
    </source>
</evidence>
<dbReference type="OrthoDB" id="4035289at2"/>
<reference evidence="12 13" key="1">
    <citation type="submission" date="2018-09" db="EMBL/GenBank/DDBJ databases">
        <title>Nesterenkonia natronophila sp. nov., an alkaliphilic actinobacteriume isolated from a soda lake, and emended description of the genus Nesterenkonia.</title>
        <authorList>
            <person name="Menes R.J."/>
            <person name="Iriarte A."/>
        </authorList>
    </citation>
    <scope>NUCLEOTIDE SEQUENCE [LARGE SCALE GENOMIC DNA]</scope>
    <source>
        <strain evidence="12 13">M8</strain>
    </source>
</reference>
<dbReference type="Proteomes" id="UP000266615">
    <property type="component" value="Unassembled WGS sequence"/>
</dbReference>
<evidence type="ECO:0000313" key="12">
    <source>
        <dbReference type="EMBL" id="RJN32152.1"/>
    </source>
</evidence>
<sequence length="191" mass="21071">MRRKHRPDVIEEAMEAVLRADFLPEDVRYLAEVDQALPIGFAQTNSQPRTVKAMLRLLDVQPGHKVLDVGAGSGWSTGILGHLVGRQGRVIGVELVPELVQRATKALAPYGMPWIQVRQAVKGSLGAQEDAPFHRILVSAEADDIPQALVDQLELNGVMVIPVRGELLRILKRPDDVSVTRHGPYTFVPLR</sequence>
<dbReference type="PANTHER" id="PTHR11579:SF0">
    <property type="entry name" value="PROTEIN-L-ISOASPARTATE(D-ASPARTATE) O-METHYLTRANSFERASE"/>
    <property type="match status" value="1"/>
</dbReference>
<dbReference type="InterPro" id="IPR029063">
    <property type="entry name" value="SAM-dependent_MTases_sf"/>
</dbReference>
<dbReference type="InterPro" id="IPR000682">
    <property type="entry name" value="PCMT"/>
</dbReference>
<name>A0A3A4F1M0_9MICC</name>
<evidence type="ECO:0000256" key="11">
    <source>
        <dbReference type="ARBA" id="ARBA00031350"/>
    </source>
</evidence>
<evidence type="ECO:0000256" key="8">
    <source>
        <dbReference type="ARBA" id="ARBA00022691"/>
    </source>
</evidence>
<comment type="similarity">
    <text evidence="2">Belongs to the methyltransferase superfamily. L-isoaspartyl/D-aspartyl protein methyltransferase family.</text>
</comment>
<keyword evidence="8" id="KW-0949">S-adenosyl-L-methionine</keyword>
<organism evidence="12 13">
    <name type="scientific">Nesterenkonia natronophila</name>
    <dbReference type="NCBI Taxonomy" id="2174932"/>
    <lineage>
        <taxon>Bacteria</taxon>
        <taxon>Bacillati</taxon>
        <taxon>Actinomycetota</taxon>
        <taxon>Actinomycetes</taxon>
        <taxon>Micrococcales</taxon>
        <taxon>Micrococcaceae</taxon>
        <taxon>Nesterenkonia</taxon>
    </lineage>
</organism>
<gene>
    <name evidence="12" type="ORF">D3250_08770</name>
</gene>
<dbReference type="GO" id="GO:0032259">
    <property type="term" value="P:methylation"/>
    <property type="evidence" value="ECO:0007669"/>
    <property type="project" value="UniProtKB-KW"/>
</dbReference>
<dbReference type="EMBL" id="QYZP01000002">
    <property type="protein sequence ID" value="RJN32152.1"/>
    <property type="molecule type" value="Genomic_DNA"/>
</dbReference>
<evidence type="ECO:0000256" key="5">
    <source>
        <dbReference type="ARBA" id="ARBA00022490"/>
    </source>
</evidence>
<dbReference type="GO" id="GO:0004719">
    <property type="term" value="F:protein-L-isoaspartate (D-aspartate) O-methyltransferase activity"/>
    <property type="evidence" value="ECO:0007669"/>
    <property type="project" value="UniProtKB-EC"/>
</dbReference>
<proteinExistence type="inferred from homology"/>
<evidence type="ECO:0000256" key="7">
    <source>
        <dbReference type="ARBA" id="ARBA00022679"/>
    </source>
</evidence>
<evidence type="ECO:0000256" key="3">
    <source>
        <dbReference type="ARBA" id="ARBA00011890"/>
    </source>
</evidence>
<dbReference type="PANTHER" id="PTHR11579">
    <property type="entry name" value="PROTEIN-L-ISOASPARTATE O-METHYLTRANSFERASE"/>
    <property type="match status" value="1"/>
</dbReference>
<comment type="subcellular location">
    <subcellularLocation>
        <location evidence="1">Cytoplasm</location>
    </subcellularLocation>
</comment>
<evidence type="ECO:0000256" key="10">
    <source>
        <dbReference type="ARBA" id="ARBA00031323"/>
    </source>
</evidence>